<reference evidence="1 2" key="1">
    <citation type="submission" date="2019-02" db="EMBL/GenBank/DDBJ databases">
        <title>Planctomycetal bacteria perform biofilm scaping via a novel small molecule.</title>
        <authorList>
            <person name="Jeske O."/>
            <person name="Boedeker C."/>
            <person name="Wiegand S."/>
            <person name="Breitling P."/>
            <person name="Kallscheuer N."/>
            <person name="Jogler M."/>
            <person name="Rohde M."/>
            <person name="Petersen J."/>
            <person name="Medema M.H."/>
            <person name="Surup F."/>
            <person name="Jogler C."/>
        </authorList>
    </citation>
    <scope>NUCLEOTIDE SEQUENCE [LARGE SCALE GENOMIC DNA]</scope>
    <source>
        <strain evidence="1 2">Mal15</strain>
    </source>
</reference>
<evidence type="ECO:0000313" key="1">
    <source>
        <dbReference type="EMBL" id="QEG00489.1"/>
    </source>
</evidence>
<accession>A0A5B9MH94</accession>
<name>A0A5B9MH94_9BACT</name>
<dbReference type="Proteomes" id="UP000321353">
    <property type="component" value="Chromosome"/>
</dbReference>
<protein>
    <submittedName>
        <fullName evidence="1">Uncharacterized protein</fullName>
    </submittedName>
</protein>
<keyword evidence="2" id="KW-1185">Reference proteome</keyword>
<organism evidence="1 2">
    <name type="scientific">Stieleria maiorica</name>
    <dbReference type="NCBI Taxonomy" id="2795974"/>
    <lineage>
        <taxon>Bacteria</taxon>
        <taxon>Pseudomonadati</taxon>
        <taxon>Planctomycetota</taxon>
        <taxon>Planctomycetia</taxon>
        <taxon>Pirellulales</taxon>
        <taxon>Pirellulaceae</taxon>
        <taxon>Stieleria</taxon>
    </lineage>
</organism>
<gene>
    <name evidence="1" type="ORF">Mal15_45590</name>
</gene>
<evidence type="ECO:0000313" key="2">
    <source>
        <dbReference type="Proteomes" id="UP000321353"/>
    </source>
</evidence>
<proteinExistence type="predicted"/>
<dbReference type="KEGG" id="smam:Mal15_45590"/>
<dbReference type="EMBL" id="CP036264">
    <property type="protein sequence ID" value="QEG00489.1"/>
    <property type="molecule type" value="Genomic_DNA"/>
</dbReference>
<sequence length="30" mass="3696">MLCQHQMIALRLQSDAWREPNGTYFMSRRR</sequence>
<dbReference type="AlphaFoldDB" id="A0A5B9MH94"/>